<sequence>MGGDSIRMPDRRHLELDEPIEDTMNHIGHPRRELRRESLIDEVYTPIVIPSNVAPTTSISSSQSAKTSLAQSNASYFITRYRPSFNVSSSVHPFTNVQR</sequence>
<evidence type="ECO:0000313" key="3">
    <source>
        <dbReference type="Proteomes" id="UP000681720"/>
    </source>
</evidence>
<evidence type="ECO:0000313" key="2">
    <source>
        <dbReference type="EMBL" id="CAF4461752.1"/>
    </source>
</evidence>
<comment type="caution">
    <text evidence="2">The sequence shown here is derived from an EMBL/GenBank/DDBJ whole genome shotgun (WGS) entry which is preliminary data.</text>
</comment>
<reference evidence="2" key="1">
    <citation type="submission" date="2021-02" db="EMBL/GenBank/DDBJ databases">
        <authorList>
            <person name="Nowell W R."/>
        </authorList>
    </citation>
    <scope>NUCLEOTIDE SEQUENCE</scope>
</reference>
<organism evidence="2 3">
    <name type="scientific">Rotaria magnacalcarata</name>
    <dbReference type="NCBI Taxonomy" id="392030"/>
    <lineage>
        <taxon>Eukaryota</taxon>
        <taxon>Metazoa</taxon>
        <taxon>Spiralia</taxon>
        <taxon>Gnathifera</taxon>
        <taxon>Rotifera</taxon>
        <taxon>Eurotatoria</taxon>
        <taxon>Bdelloidea</taxon>
        <taxon>Philodinida</taxon>
        <taxon>Philodinidae</taxon>
        <taxon>Rotaria</taxon>
    </lineage>
</organism>
<name>A0A8S2WU50_9BILA</name>
<feature type="compositionally biased region" description="Basic and acidic residues" evidence="1">
    <location>
        <begin position="7"/>
        <end position="16"/>
    </location>
</feature>
<accession>A0A8S2WU50</accession>
<evidence type="ECO:0000256" key="1">
    <source>
        <dbReference type="SAM" id="MobiDB-lite"/>
    </source>
</evidence>
<gene>
    <name evidence="2" type="ORF">GIL414_LOCUS32914</name>
</gene>
<feature type="region of interest" description="Disordered" evidence="1">
    <location>
        <begin position="1"/>
        <end position="29"/>
    </location>
</feature>
<protein>
    <submittedName>
        <fullName evidence="2">Uncharacterized protein</fullName>
    </submittedName>
</protein>
<dbReference type="Proteomes" id="UP000681720">
    <property type="component" value="Unassembled WGS sequence"/>
</dbReference>
<dbReference type="AlphaFoldDB" id="A0A8S2WU50"/>
<proteinExistence type="predicted"/>
<dbReference type="EMBL" id="CAJOBJ010071402">
    <property type="protein sequence ID" value="CAF4461752.1"/>
    <property type="molecule type" value="Genomic_DNA"/>
</dbReference>